<reference evidence="1" key="1">
    <citation type="submission" date="2022-01" db="EMBL/GenBank/DDBJ databases">
        <title>Colwellia maritima, isolated from seawater.</title>
        <authorList>
            <person name="Kristyanto S."/>
            <person name="Jung J."/>
            <person name="Jeon C.O."/>
        </authorList>
    </citation>
    <scope>NUCLEOTIDE SEQUENCE</scope>
    <source>
        <strain evidence="1">MSW7</strain>
    </source>
</reference>
<gene>
    <name evidence="1" type="ORF">L3081_25910</name>
</gene>
<dbReference type="Proteomes" id="UP001139646">
    <property type="component" value="Unassembled WGS sequence"/>
</dbReference>
<proteinExistence type="predicted"/>
<dbReference type="EMBL" id="JAKKSL010000009">
    <property type="protein sequence ID" value="MCI2286237.1"/>
    <property type="molecule type" value="Genomic_DNA"/>
</dbReference>
<evidence type="ECO:0000313" key="1">
    <source>
        <dbReference type="EMBL" id="MCI2286237.1"/>
    </source>
</evidence>
<dbReference type="RefSeq" id="WP_242289640.1">
    <property type="nucleotide sequence ID" value="NZ_JAKKSL010000009.1"/>
</dbReference>
<organism evidence="1 2">
    <name type="scientific">Colwellia maritima</name>
    <dbReference type="NCBI Taxonomy" id="2912588"/>
    <lineage>
        <taxon>Bacteria</taxon>
        <taxon>Pseudomonadati</taxon>
        <taxon>Pseudomonadota</taxon>
        <taxon>Gammaproteobacteria</taxon>
        <taxon>Alteromonadales</taxon>
        <taxon>Colwelliaceae</taxon>
        <taxon>Colwellia</taxon>
    </lineage>
</organism>
<protein>
    <submittedName>
        <fullName evidence="1">Uncharacterized protein</fullName>
    </submittedName>
</protein>
<name>A0ABS9X7N8_9GAMM</name>
<keyword evidence="2" id="KW-1185">Reference proteome</keyword>
<accession>A0ABS9X7N8</accession>
<comment type="caution">
    <text evidence="1">The sequence shown here is derived from an EMBL/GenBank/DDBJ whole genome shotgun (WGS) entry which is preliminary data.</text>
</comment>
<evidence type="ECO:0000313" key="2">
    <source>
        <dbReference type="Proteomes" id="UP001139646"/>
    </source>
</evidence>
<sequence>MDGNPEEVKQTIVDYAEAKPDERMDLRPVLCSFHFRQAGLKAGKEW</sequence>